<accession>A0ACB8U2V5</accession>
<dbReference type="EMBL" id="MU274913">
    <property type="protein sequence ID" value="KAI0088638.1"/>
    <property type="molecule type" value="Genomic_DNA"/>
</dbReference>
<evidence type="ECO:0000313" key="2">
    <source>
        <dbReference type="Proteomes" id="UP001055072"/>
    </source>
</evidence>
<reference evidence="1" key="1">
    <citation type="journal article" date="2021" name="Environ. Microbiol.">
        <title>Gene family expansions and transcriptome signatures uncover fungal adaptations to wood decay.</title>
        <authorList>
            <person name="Hage H."/>
            <person name="Miyauchi S."/>
            <person name="Viragh M."/>
            <person name="Drula E."/>
            <person name="Min B."/>
            <person name="Chaduli D."/>
            <person name="Navarro D."/>
            <person name="Favel A."/>
            <person name="Norest M."/>
            <person name="Lesage-Meessen L."/>
            <person name="Balint B."/>
            <person name="Merenyi Z."/>
            <person name="de Eugenio L."/>
            <person name="Morin E."/>
            <person name="Martinez A.T."/>
            <person name="Baldrian P."/>
            <person name="Stursova M."/>
            <person name="Martinez M.J."/>
            <person name="Novotny C."/>
            <person name="Magnuson J.K."/>
            <person name="Spatafora J.W."/>
            <person name="Maurice S."/>
            <person name="Pangilinan J."/>
            <person name="Andreopoulos W."/>
            <person name="LaButti K."/>
            <person name="Hundley H."/>
            <person name="Na H."/>
            <person name="Kuo A."/>
            <person name="Barry K."/>
            <person name="Lipzen A."/>
            <person name="Henrissat B."/>
            <person name="Riley R."/>
            <person name="Ahrendt S."/>
            <person name="Nagy L.G."/>
            <person name="Grigoriev I.V."/>
            <person name="Martin F."/>
            <person name="Rosso M.N."/>
        </authorList>
    </citation>
    <scope>NUCLEOTIDE SEQUENCE</scope>
    <source>
        <strain evidence="1">CBS 384.51</strain>
    </source>
</reference>
<keyword evidence="2" id="KW-1185">Reference proteome</keyword>
<protein>
    <submittedName>
        <fullName evidence="1">Oxidoreductase</fullName>
    </submittedName>
</protein>
<name>A0ACB8U2V5_9APHY</name>
<comment type="caution">
    <text evidence="1">The sequence shown here is derived from an EMBL/GenBank/DDBJ whole genome shotgun (WGS) entry which is preliminary data.</text>
</comment>
<sequence>MSSTIAKPWSSYMLDIYVTRKGPALGTLYMHELEEKAREKLKDLPGAFLYVAGSAGNGSADTANRVELDKWKIIPRMLRDATKRDLNTTLFGVDHRSPIIVAPVGVQGIVHPDAEIASTRAAAKLGVTYCTSTAATRTIEQIAEANGDGHRWYQLYWPVDKDITVSLLNRAKASGYSALVITLDTMLLGFRPHDLATAYLPFMHSVGSQIGLSDPVFMAKYGKQPVTDIPEYPYDPLKFEKLLAEGDEKTKELIYLAAEWIKQVNSGTFRSWEQLKHVRDNWEGPLILKGILSVEDAETALEHRVDGIVVSNHGGRQVEGSIPAIWALDKICASPKIKEAQASGKLTVLFDSGIRTGSDIVKAIALGAQGVLLARPFMYGLTVGGEEGVEEVLRMILADTEITLGLSGYTSLKEIMGQREKIVVKIA</sequence>
<gene>
    <name evidence="1" type="ORF">BDY19DRAFT_890828</name>
</gene>
<proteinExistence type="predicted"/>
<evidence type="ECO:0000313" key="1">
    <source>
        <dbReference type="EMBL" id="KAI0088638.1"/>
    </source>
</evidence>
<dbReference type="Proteomes" id="UP001055072">
    <property type="component" value="Unassembled WGS sequence"/>
</dbReference>
<organism evidence="1 2">
    <name type="scientific">Irpex rosettiformis</name>
    <dbReference type="NCBI Taxonomy" id="378272"/>
    <lineage>
        <taxon>Eukaryota</taxon>
        <taxon>Fungi</taxon>
        <taxon>Dikarya</taxon>
        <taxon>Basidiomycota</taxon>
        <taxon>Agaricomycotina</taxon>
        <taxon>Agaricomycetes</taxon>
        <taxon>Polyporales</taxon>
        <taxon>Irpicaceae</taxon>
        <taxon>Irpex</taxon>
    </lineage>
</organism>